<proteinExistence type="predicted"/>
<organism evidence="5 6">
    <name type="scientific">Legionella brunensis</name>
    <dbReference type="NCBI Taxonomy" id="29422"/>
    <lineage>
        <taxon>Bacteria</taxon>
        <taxon>Pseudomonadati</taxon>
        <taxon>Pseudomonadota</taxon>
        <taxon>Gammaproteobacteria</taxon>
        <taxon>Legionellales</taxon>
        <taxon>Legionellaceae</taxon>
        <taxon>Legionella</taxon>
    </lineage>
</organism>
<name>A0A0W0S3Z3_9GAMM</name>
<keyword evidence="3" id="KW-0159">Chromosome partition</keyword>
<dbReference type="STRING" id="29422.Lbru_2587"/>
<dbReference type="Gene3D" id="1.10.10.10">
    <property type="entry name" value="Winged helix-like DNA-binding domain superfamily/Winged helix DNA-binding domain"/>
    <property type="match status" value="2"/>
</dbReference>
<comment type="caution">
    <text evidence="5">The sequence shown here is derived from an EMBL/GenBank/DDBJ whole genome shotgun (WGS) entry which is preliminary data.</text>
</comment>
<dbReference type="Pfam" id="PF04079">
    <property type="entry name" value="SMC_ScpB"/>
    <property type="match status" value="1"/>
</dbReference>
<dbReference type="AlphaFoldDB" id="A0A0W0S3Z3"/>
<dbReference type="SUPFAM" id="SSF46785">
    <property type="entry name" value="Winged helix' DNA-binding domain"/>
    <property type="match status" value="2"/>
</dbReference>
<dbReference type="InterPro" id="IPR036388">
    <property type="entry name" value="WH-like_DNA-bd_sf"/>
</dbReference>
<protein>
    <submittedName>
        <fullName evidence="5">Segregation and condensation protein B</fullName>
    </submittedName>
</protein>
<accession>A0A0W0S3Z3</accession>
<dbReference type="PATRIC" id="fig|29422.6.peg.2750"/>
<dbReference type="InterPro" id="IPR005234">
    <property type="entry name" value="ScpB_csome_segregation"/>
</dbReference>
<keyword evidence="2" id="KW-0132">Cell division</keyword>
<dbReference type="Proteomes" id="UP000054742">
    <property type="component" value="Unassembled WGS sequence"/>
</dbReference>
<evidence type="ECO:0000256" key="3">
    <source>
        <dbReference type="ARBA" id="ARBA00022829"/>
    </source>
</evidence>
<dbReference type="RefSeq" id="WP_058442557.1">
    <property type="nucleotide sequence ID" value="NZ_CAAAHU010000004.1"/>
</dbReference>
<evidence type="ECO:0000256" key="1">
    <source>
        <dbReference type="ARBA" id="ARBA00022490"/>
    </source>
</evidence>
<evidence type="ECO:0000256" key="4">
    <source>
        <dbReference type="ARBA" id="ARBA00023306"/>
    </source>
</evidence>
<dbReference type="NCBIfam" id="TIGR00281">
    <property type="entry name" value="SMC-Scp complex subunit ScpB"/>
    <property type="match status" value="1"/>
</dbReference>
<dbReference type="InterPro" id="IPR036390">
    <property type="entry name" value="WH_DNA-bd_sf"/>
</dbReference>
<keyword evidence="6" id="KW-1185">Reference proteome</keyword>
<dbReference type="PIRSF" id="PIRSF019345">
    <property type="entry name" value="ScpB"/>
    <property type="match status" value="1"/>
</dbReference>
<dbReference type="OrthoDB" id="9806226at2"/>
<dbReference type="GO" id="GO:0051304">
    <property type="term" value="P:chromosome separation"/>
    <property type="evidence" value="ECO:0007669"/>
    <property type="project" value="InterPro"/>
</dbReference>
<dbReference type="PANTHER" id="PTHR34298">
    <property type="entry name" value="SEGREGATION AND CONDENSATION PROTEIN B"/>
    <property type="match status" value="1"/>
</dbReference>
<dbReference type="GO" id="GO:0051301">
    <property type="term" value="P:cell division"/>
    <property type="evidence" value="ECO:0007669"/>
    <property type="project" value="UniProtKB-KW"/>
</dbReference>
<dbReference type="PANTHER" id="PTHR34298:SF2">
    <property type="entry name" value="SEGREGATION AND CONDENSATION PROTEIN B"/>
    <property type="match status" value="1"/>
</dbReference>
<keyword evidence="4" id="KW-0131">Cell cycle</keyword>
<evidence type="ECO:0000256" key="2">
    <source>
        <dbReference type="ARBA" id="ARBA00022618"/>
    </source>
</evidence>
<keyword evidence="1" id="KW-0963">Cytoplasm</keyword>
<gene>
    <name evidence="5" type="primary">scpB</name>
    <name evidence="5" type="ORF">Lbru_2587</name>
</gene>
<dbReference type="EMBL" id="LNXV01000033">
    <property type="protein sequence ID" value="KTC78295.1"/>
    <property type="molecule type" value="Genomic_DNA"/>
</dbReference>
<sequence>MNENELKRIVEALLMHTSEPLTLEKLQTVFDEWEKPSYEQLRNALAELANEYENSAIELKSLASGYCLQTKAKYSTWVSRLYIEKPAKYSRALLETLAIVAYRQPVTRADIEDIRGVAVSSSILKTLLEREWVRIAGHRDIPGKPAVYVTTKAFLDYFNLSSLNELPALQEMSDSLLVPQEQTLEEECVEE</sequence>
<reference evidence="5 6" key="1">
    <citation type="submission" date="2015-11" db="EMBL/GenBank/DDBJ databases">
        <title>Genomic analysis of 38 Legionella species identifies large and diverse effector repertoires.</title>
        <authorList>
            <person name="Burstein D."/>
            <person name="Amaro F."/>
            <person name="Zusman T."/>
            <person name="Lifshitz Z."/>
            <person name="Cohen O."/>
            <person name="Gilbert J.A."/>
            <person name="Pupko T."/>
            <person name="Shuman H.A."/>
            <person name="Segal G."/>
        </authorList>
    </citation>
    <scope>NUCLEOTIDE SEQUENCE [LARGE SCALE GENOMIC DNA]</scope>
    <source>
        <strain evidence="5 6">ATCC 43878</strain>
    </source>
</reference>
<evidence type="ECO:0000313" key="6">
    <source>
        <dbReference type="Proteomes" id="UP000054742"/>
    </source>
</evidence>
<evidence type="ECO:0000313" key="5">
    <source>
        <dbReference type="EMBL" id="KTC78295.1"/>
    </source>
</evidence>